<proteinExistence type="inferred from homology"/>
<dbReference type="Proteomes" id="UP000199053">
    <property type="component" value="Unassembled WGS sequence"/>
</dbReference>
<dbReference type="HAMAP" id="MF_02087">
    <property type="entry name" value="PLP_homeostasis"/>
    <property type="match status" value="1"/>
</dbReference>
<sequence>MESREKELIENLAAVNEDVADAVAKTGRKTGSVAVMAVSKLHPASDIEILYQAGHKCFGESYVQEALAKQDELASLDIDWHYIGGLQSKKAKYVSGRFCAIHSVDSIKLAELLNKKAQSLGVVQNILIQVNTAGEEQKSGVSEEQLPSLIEGISALDNLKLTGFMALPPFFGDPEGARPYFARLRMLSEGMEKLFGIKLPELSMGMTGDFRVAIEEGSTMVRVGTRIFGQRLS</sequence>
<feature type="domain" description="Alanine racemase N-terminal" evidence="5">
    <location>
        <begin position="28"/>
        <end position="230"/>
    </location>
</feature>
<organism evidence="6 7">
    <name type="scientific">Maridesulfovibrio ferrireducens</name>
    <dbReference type="NCBI Taxonomy" id="246191"/>
    <lineage>
        <taxon>Bacteria</taxon>
        <taxon>Pseudomonadati</taxon>
        <taxon>Thermodesulfobacteriota</taxon>
        <taxon>Desulfovibrionia</taxon>
        <taxon>Desulfovibrionales</taxon>
        <taxon>Desulfovibrionaceae</taxon>
        <taxon>Maridesulfovibrio</taxon>
    </lineage>
</organism>
<feature type="modified residue" description="N6-(pyridoxal phosphate)lysine" evidence="2 3">
    <location>
        <position position="40"/>
    </location>
</feature>
<dbReference type="NCBIfam" id="TIGR00044">
    <property type="entry name" value="YggS family pyridoxal phosphate-dependent enzyme"/>
    <property type="match status" value="1"/>
</dbReference>
<name>A0A1G9C4R7_9BACT</name>
<dbReference type="InterPro" id="IPR011078">
    <property type="entry name" value="PyrdxlP_homeostasis"/>
</dbReference>
<comment type="cofactor">
    <cofactor evidence="3">
        <name>pyridoxal 5'-phosphate</name>
        <dbReference type="ChEBI" id="CHEBI:597326"/>
    </cofactor>
</comment>
<comment type="similarity">
    <text evidence="2 4">Belongs to the pyridoxal phosphate-binding protein YggS/PROSC family.</text>
</comment>
<dbReference type="Pfam" id="PF01168">
    <property type="entry name" value="Ala_racemase_N"/>
    <property type="match status" value="1"/>
</dbReference>
<dbReference type="InterPro" id="IPR029066">
    <property type="entry name" value="PLP-binding_barrel"/>
</dbReference>
<dbReference type="STRING" id="246191.SAMN05660337_0542"/>
<comment type="function">
    <text evidence="2">Pyridoxal 5'-phosphate (PLP)-binding protein, which is involved in PLP homeostasis.</text>
</comment>
<dbReference type="PANTHER" id="PTHR10146">
    <property type="entry name" value="PROLINE SYNTHETASE CO-TRANSCRIBED BACTERIAL HOMOLOG PROTEIN"/>
    <property type="match status" value="1"/>
</dbReference>
<dbReference type="PIRSF" id="PIRSF004848">
    <property type="entry name" value="YBL036c_PLPDEIII"/>
    <property type="match status" value="1"/>
</dbReference>
<keyword evidence="7" id="KW-1185">Reference proteome</keyword>
<evidence type="ECO:0000256" key="3">
    <source>
        <dbReference type="PIRSR" id="PIRSR004848-1"/>
    </source>
</evidence>
<dbReference type="Gene3D" id="3.20.20.10">
    <property type="entry name" value="Alanine racemase"/>
    <property type="match status" value="1"/>
</dbReference>
<reference evidence="7" key="1">
    <citation type="submission" date="2016-10" db="EMBL/GenBank/DDBJ databases">
        <authorList>
            <person name="Varghese N."/>
            <person name="Submissions S."/>
        </authorList>
    </citation>
    <scope>NUCLEOTIDE SEQUENCE [LARGE SCALE GENOMIC DNA]</scope>
    <source>
        <strain evidence="7">DSM 16995</strain>
    </source>
</reference>
<evidence type="ECO:0000313" key="6">
    <source>
        <dbReference type="EMBL" id="SDK46653.1"/>
    </source>
</evidence>
<dbReference type="OrthoDB" id="9804072at2"/>
<accession>A0A1G9C4R7</accession>
<evidence type="ECO:0000256" key="1">
    <source>
        <dbReference type="ARBA" id="ARBA00022898"/>
    </source>
</evidence>
<evidence type="ECO:0000259" key="5">
    <source>
        <dbReference type="Pfam" id="PF01168"/>
    </source>
</evidence>
<dbReference type="FunFam" id="3.20.20.10:FF:000018">
    <property type="entry name" value="Pyridoxal phosphate homeostasis protein"/>
    <property type="match status" value="1"/>
</dbReference>
<dbReference type="GO" id="GO:0030170">
    <property type="term" value="F:pyridoxal phosphate binding"/>
    <property type="evidence" value="ECO:0007669"/>
    <property type="project" value="UniProtKB-UniRule"/>
</dbReference>
<keyword evidence="1 2" id="KW-0663">Pyridoxal phosphate</keyword>
<dbReference type="SUPFAM" id="SSF51419">
    <property type="entry name" value="PLP-binding barrel"/>
    <property type="match status" value="1"/>
</dbReference>
<dbReference type="AlphaFoldDB" id="A0A1G9C4R7"/>
<evidence type="ECO:0000256" key="4">
    <source>
        <dbReference type="RuleBase" id="RU004514"/>
    </source>
</evidence>
<evidence type="ECO:0000256" key="2">
    <source>
        <dbReference type="HAMAP-Rule" id="MF_02087"/>
    </source>
</evidence>
<evidence type="ECO:0000313" key="7">
    <source>
        <dbReference type="Proteomes" id="UP000199053"/>
    </source>
</evidence>
<dbReference type="CDD" id="cd00635">
    <property type="entry name" value="PLPDE_III_YBL036c_like"/>
    <property type="match status" value="1"/>
</dbReference>
<dbReference type="PANTHER" id="PTHR10146:SF14">
    <property type="entry name" value="PYRIDOXAL PHOSPHATE HOMEOSTASIS PROTEIN"/>
    <property type="match status" value="1"/>
</dbReference>
<dbReference type="InterPro" id="IPR001608">
    <property type="entry name" value="Ala_racemase_N"/>
</dbReference>
<dbReference type="RefSeq" id="WP_092157978.1">
    <property type="nucleotide sequence ID" value="NZ_FNGA01000001.1"/>
</dbReference>
<gene>
    <name evidence="6" type="ORF">SAMN05660337_0542</name>
</gene>
<dbReference type="EMBL" id="FNGA01000001">
    <property type="protein sequence ID" value="SDK46653.1"/>
    <property type="molecule type" value="Genomic_DNA"/>
</dbReference>
<protein>
    <recommendedName>
        <fullName evidence="2">Pyridoxal phosphate homeostasis protein</fullName>
        <shortName evidence="2">PLP homeostasis protein</shortName>
    </recommendedName>
</protein>